<evidence type="ECO:0000313" key="3">
    <source>
        <dbReference type="Proteomes" id="UP001603857"/>
    </source>
</evidence>
<feature type="region of interest" description="Disordered" evidence="1">
    <location>
        <begin position="1"/>
        <end position="27"/>
    </location>
</feature>
<dbReference type="Proteomes" id="UP001603857">
    <property type="component" value="Unassembled WGS sequence"/>
</dbReference>
<feature type="compositionally biased region" description="Basic and acidic residues" evidence="1">
    <location>
        <begin position="1"/>
        <end position="23"/>
    </location>
</feature>
<protein>
    <submittedName>
        <fullName evidence="2">Uncharacterized protein</fullName>
    </submittedName>
</protein>
<comment type="caution">
    <text evidence="2">The sequence shown here is derived from an EMBL/GenBank/DDBJ whole genome shotgun (WGS) entry which is preliminary data.</text>
</comment>
<reference evidence="2 3" key="1">
    <citation type="submission" date="2024-08" db="EMBL/GenBank/DDBJ databases">
        <title>Insights into the chromosomal genome structure of Flemingia macrophylla.</title>
        <authorList>
            <person name="Ding Y."/>
            <person name="Zhao Y."/>
            <person name="Bi W."/>
            <person name="Wu M."/>
            <person name="Zhao G."/>
            <person name="Gong Y."/>
            <person name="Li W."/>
            <person name="Zhang P."/>
        </authorList>
    </citation>
    <scope>NUCLEOTIDE SEQUENCE [LARGE SCALE GENOMIC DNA]</scope>
    <source>
        <strain evidence="2">DYQJB</strain>
        <tissue evidence="2">Leaf</tissue>
    </source>
</reference>
<keyword evidence="3" id="KW-1185">Reference proteome</keyword>
<evidence type="ECO:0000313" key="2">
    <source>
        <dbReference type="EMBL" id="KAL2324878.1"/>
    </source>
</evidence>
<organism evidence="2 3">
    <name type="scientific">Flemingia macrophylla</name>
    <dbReference type="NCBI Taxonomy" id="520843"/>
    <lineage>
        <taxon>Eukaryota</taxon>
        <taxon>Viridiplantae</taxon>
        <taxon>Streptophyta</taxon>
        <taxon>Embryophyta</taxon>
        <taxon>Tracheophyta</taxon>
        <taxon>Spermatophyta</taxon>
        <taxon>Magnoliopsida</taxon>
        <taxon>eudicotyledons</taxon>
        <taxon>Gunneridae</taxon>
        <taxon>Pentapetalae</taxon>
        <taxon>rosids</taxon>
        <taxon>fabids</taxon>
        <taxon>Fabales</taxon>
        <taxon>Fabaceae</taxon>
        <taxon>Papilionoideae</taxon>
        <taxon>50 kb inversion clade</taxon>
        <taxon>NPAAA clade</taxon>
        <taxon>indigoferoid/millettioid clade</taxon>
        <taxon>Phaseoleae</taxon>
        <taxon>Flemingia</taxon>
    </lineage>
</organism>
<dbReference type="AlphaFoldDB" id="A0ABD1LN32"/>
<dbReference type="EMBL" id="JBGMDY010000008">
    <property type="protein sequence ID" value="KAL2324878.1"/>
    <property type="molecule type" value="Genomic_DNA"/>
</dbReference>
<accession>A0ABD1LN32</accession>
<sequence length="100" mass="11130">MEKHISKRDNEKTEATGTMEKHNQTFKARQPPSFHLLDFILSSLTSDTDNLRREVTALILANLPHDVGLVFSDAFREKRGAVKALQASFLSSLASSNSDV</sequence>
<evidence type="ECO:0000256" key="1">
    <source>
        <dbReference type="SAM" id="MobiDB-lite"/>
    </source>
</evidence>
<name>A0ABD1LN32_9FABA</name>
<proteinExistence type="predicted"/>
<gene>
    <name evidence="2" type="ORF">Fmac_023936</name>
</gene>